<keyword evidence="2 4" id="KW-0804">Transcription</keyword>
<dbReference type="GO" id="GO:0003899">
    <property type="term" value="F:DNA-directed RNA polymerase activity"/>
    <property type="evidence" value="ECO:0007669"/>
    <property type="project" value="UniProtKB-UniRule"/>
</dbReference>
<dbReference type="NCBIfam" id="NF002233">
    <property type="entry name" value="PRK01146.1-1"/>
    <property type="match status" value="1"/>
</dbReference>
<dbReference type="CDD" id="cd06927">
    <property type="entry name" value="RNAP_L"/>
    <property type="match status" value="1"/>
</dbReference>
<comment type="subcellular location">
    <subcellularLocation>
        <location evidence="4">Cytoplasm</location>
    </subcellularLocation>
</comment>
<evidence type="ECO:0000256" key="3">
    <source>
        <dbReference type="ARBA" id="ARBA00025751"/>
    </source>
</evidence>
<organism evidence="7 8">
    <name type="scientific">Caldisphaera lagunensis (strain DSM 15908 / JCM 11604 / ANMR 0165 / IC-154)</name>
    <dbReference type="NCBI Taxonomy" id="1056495"/>
    <lineage>
        <taxon>Archaea</taxon>
        <taxon>Thermoproteota</taxon>
        <taxon>Thermoprotei</taxon>
        <taxon>Acidilobales</taxon>
        <taxon>Caldisphaeraceae</taxon>
        <taxon>Caldisphaera</taxon>
    </lineage>
</organism>
<dbReference type="eggNOG" id="arCOG04111">
    <property type="taxonomic scope" value="Archaea"/>
</dbReference>
<dbReference type="GO" id="GO:0003677">
    <property type="term" value="F:DNA binding"/>
    <property type="evidence" value="ECO:0007669"/>
    <property type="project" value="InterPro"/>
</dbReference>
<comment type="function">
    <text evidence="4">DNA-dependent RNA polymerase (RNAP) catalyzes the transcription of DNA into RNA using the four ribonucleoside triphosphates as substrates.</text>
</comment>
<comment type="subunit">
    <text evidence="4">Part of the RNA polymerase complex.</text>
</comment>
<dbReference type="PANTHER" id="PTHR13946:SF28">
    <property type="entry name" value="DNA-DIRECTED RNA POLYMERASES I AND III SUBUNIT RPAC2"/>
    <property type="match status" value="1"/>
</dbReference>
<evidence type="ECO:0000256" key="5">
    <source>
        <dbReference type="SAM" id="Coils"/>
    </source>
</evidence>
<proteinExistence type="inferred from homology"/>
<sequence length="102" mass="11878">MAGDIKITKTDQGIYKVEIEGEDHTIGNLLSTVLQTLKGVNIAYYEVPHPLENRLIIYMDLDENIDPKDKLIEALQKIKEMNEEFKKKYIEKIKEMNINIEI</sequence>
<dbReference type="STRING" id="1056495.Calag_1159"/>
<comment type="catalytic activity">
    <reaction evidence="4">
        <text>RNA(n) + a ribonucleoside 5'-triphosphate = RNA(n+1) + diphosphate</text>
        <dbReference type="Rhea" id="RHEA:21248"/>
        <dbReference type="Rhea" id="RHEA-COMP:14527"/>
        <dbReference type="Rhea" id="RHEA-COMP:17342"/>
        <dbReference type="ChEBI" id="CHEBI:33019"/>
        <dbReference type="ChEBI" id="CHEBI:61557"/>
        <dbReference type="ChEBI" id="CHEBI:140395"/>
        <dbReference type="EC" id="2.7.7.6"/>
    </reaction>
</comment>
<feature type="coiled-coil region" evidence="5">
    <location>
        <begin position="68"/>
        <end position="95"/>
    </location>
</feature>
<dbReference type="InParanoid" id="L0ACU8"/>
<comment type="similarity">
    <text evidence="3 4">Belongs to the archaeal Rpo11/eukaryotic RPB11/RPC19 RNA polymerase subunit family.</text>
</comment>
<keyword evidence="4" id="KW-0548">Nucleotidyltransferase</keyword>
<dbReference type="GO" id="GO:0006351">
    <property type="term" value="P:DNA-templated transcription"/>
    <property type="evidence" value="ECO:0007669"/>
    <property type="project" value="UniProtKB-UniRule"/>
</dbReference>
<evidence type="ECO:0000313" key="8">
    <source>
        <dbReference type="Proteomes" id="UP000010469"/>
    </source>
</evidence>
<evidence type="ECO:0000313" key="7">
    <source>
        <dbReference type="EMBL" id="AFZ70880.1"/>
    </source>
</evidence>
<dbReference type="GO" id="GO:0046983">
    <property type="term" value="F:protein dimerization activity"/>
    <property type="evidence" value="ECO:0007669"/>
    <property type="project" value="InterPro"/>
</dbReference>
<dbReference type="EC" id="2.7.7.6" evidence="4"/>
<dbReference type="EMBL" id="CP003378">
    <property type="protein sequence ID" value="AFZ70880.1"/>
    <property type="molecule type" value="Genomic_DNA"/>
</dbReference>
<keyword evidence="8" id="KW-1185">Reference proteome</keyword>
<dbReference type="InterPro" id="IPR036603">
    <property type="entry name" value="RBP11-like"/>
</dbReference>
<protein>
    <recommendedName>
        <fullName evidence="4">DNA-directed RNA polymerase subunit Rpo11</fullName>
        <ecNumber evidence="4">2.7.7.6</ecNumber>
    </recommendedName>
    <alternativeName>
        <fullName evidence="4">DNA-directed RNA polymerase subunit L</fullName>
    </alternativeName>
</protein>
<dbReference type="PROSITE" id="PS01154">
    <property type="entry name" value="RNA_POL_L_13KD"/>
    <property type="match status" value="1"/>
</dbReference>
<evidence type="ECO:0000256" key="1">
    <source>
        <dbReference type="ARBA" id="ARBA00022478"/>
    </source>
</evidence>
<dbReference type="Proteomes" id="UP000010469">
    <property type="component" value="Chromosome"/>
</dbReference>
<reference evidence="8" key="1">
    <citation type="submission" date="2012-03" db="EMBL/GenBank/DDBJ databases">
        <title>Complete genome of Caldisphaera lagunensis DSM 15908.</title>
        <authorList>
            <person name="Lucas S."/>
            <person name="Copeland A."/>
            <person name="Lapidus A."/>
            <person name="Glavina del Rio T."/>
            <person name="Dalin E."/>
            <person name="Tice H."/>
            <person name="Bruce D."/>
            <person name="Goodwin L."/>
            <person name="Pitluck S."/>
            <person name="Peters L."/>
            <person name="Mikhailova N."/>
            <person name="Teshima H."/>
            <person name="Kyrpides N."/>
            <person name="Mavromatis K."/>
            <person name="Ivanova N."/>
            <person name="Brettin T."/>
            <person name="Detter J.C."/>
            <person name="Han C."/>
            <person name="Larimer F."/>
            <person name="Land M."/>
            <person name="Hauser L."/>
            <person name="Markowitz V."/>
            <person name="Cheng J.-F."/>
            <person name="Hugenholtz P."/>
            <person name="Woyke T."/>
            <person name="Wu D."/>
            <person name="Spring S."/>
            <person name="Schroeder M."/>
            <person name="Brambilla E."/>
            <person name="Klenk H.-P."/>
            <person name="Eisen J.A."/>
        </authorList>
    </citation>
    <scope>NUCLEOTIDE SEQUENCE [LARGE SCALE GENOMIC DNA]</scope>
    <source>
        <strain evidence="8">DSM 15908 / JCM 11604 / IC-154</strain>
    </source>
</reference>
<keyword evidence="4" id="KW-0808">Transferase</keyword>
<dbReference type="InterPro" id="IPR022905">
    <property type="entry name" value="Rpo11-like"/>
</dbReference>
<dbReference type="RefSeq" id="WP_015232777.1">
    <property type="nucleotide sequence ID" value="NC_019791.1"/>
</dbReference>
<dbReference type="GO" id="GO:0000428">
    <property type="term" value="C:DNA-directed RNA polymerase complex"/>
    <property type="evidence" value="ECO:0007669"/>
    <property type="project" value="UniProtKB-KW"/>
</dbReference>
<dbReference type="PANTHER" id="PTHR13946">
    <property type="entry name" value="DNA-DIRECTED RNA POLYMERASE I,II,III"/>
    <property type="match status" value="1"/>
</dbReference>
<keyword evidence="1 4" id="KW-0240">DNA-directed RNA polymerase</keyword>
<dbReference type="InterPro" id="IPR008193">
    <property type="entry name" value="RNA_pol_Rpb11_13-16kDa_CS"/>
</dbReference>
<dbReference type="GeneID" id="14212419"/>
<keyword evidence="5" id="KW-0175">Coiled coil</keyword>
<dbReference type="InterPro" id="IPR009025">
    <property type="entry name" value="RBP11-like_dimer"/>
</dbReference>
<dbReference type="KEGG" id="clg:Calag_1159"/>
<name>L0ACU8_CALLD</name>
<dbReference type="FunCoup" id="L0ACU8">
    <property type="interactions" value="108"/>
</dbReference>
<keyword evidence="4" id="KW-0963">Cytoplasm</keyword>
<dbReference type="OrthoDB" id="24205at2157"/>
<dbReference type="HAMAP" id="MF_00261">
    <property type="entry name" value="RNApol_arch_Rpo11"/>
    <property type="match status" value="1"/>
</dbReference>
<dbReference type="SUPFAM" id="SSF55257">
    <property type="entry name" value="RBP11-like subunits of RNA polymerase"/>
    <property type="match status" value="1"/>
</dbReference>
<feature type="domain" description="DNA-directed RNA polymerase RBP11-like dimerisation" evidence="6">
    <location>
        <begin position="16"/>
        <end position="87"/>
    </location>
</feature>
<dbReference type="AlphaFoldDB" id="L0ACU8"/>
<gene>
    <name evidence="4" type="primary">rpo11</name>
    <name evidence="4" type="synonym">rpoL</name>
    <name evidence="7" type="ordered locus">Calag_1159</name>
</gene>
<accession>L0ACU8</accession>
<dbReference type="HOGENOM" id="CLU_090381_5_1_2"/>
<evidence type="ECO:0000259" key="6">
    <source>
        <dbReference type="Pfam" id="PF13656"/>
    </source>
</evidence>
<dbReference type="Gene3D" id="3.30.1360.10">
    <property type="entry name" value="RNA polymerase, RBP11-like subunit"/>
    <property type="match status" value="1"/>
</dbReference>
<evidence type="ECO:0000256" key="4">
    <source>
        <dbReference type="HAMAP-Rule" id="MF_00261"/>
    </source>
</evidence>
<dbReference type="GO" id="GO:0005737">
    <property type="term" value="C:cytoplasm"/>
    <property type="evidence" value="ECO:0007669"/>
    <property type="project" value="UniProtKB-SubCell"/>
</dbReference>
<evidence type="ECO:0000256" key="2">
    <source>
        <dbReference type="ARBA" id="ARBA00023163"/>
    </source>
</evidence>
<dbReference type="Pfam" id="PF13656">
    <property type="entry name" value="RNA_pol_L_2"/>
    <property type="match status" value="1"/>
</dbReference>